<dbReference type="Pfam" id="PF15277">
    <property type="entry name" value="Sec3-PIP2_bind"/>
    <property type="match status" value="1"/>
</dbReference>
<dbReference type="InterPro" id="IPR019160">
    <property type="entry name" value="Sec3_CC"/>
</dbReference>
<feature type="domain" description="Exocyst complex component Sec3 PIP2-binding N-terminal" evidence="2">
    <location>
        <begin position="1"/>
        <end position="87"/>
    </location>
</feature>
<dbReference type="GO" id="GO:0000145">
    <property type="term" value="C:exocyst"/>
    <property type="evidence" value="ECO:0007669"/>
    <property type="project" value="InterPro"/>
</dbReference>
<evidence type="ECO:0000313" key="4">
    <source>
        <dbReference type="Proteomes" id="UP000243975"/>
    </source>
</evidence>
<accession>A0A103YCK0</accession>
<proteinExistence type="predicted"/>
<keyword evidence="1" id="KW-0175">Coiled coil</keyword>
<dbReference type="GO" id="GO:0005546">
    <property type="term" value="F:phosphatidylinositol-4,5-bisphosphate binding"/>
    <property type="evidence" value="ECO:0007669"/>
    <property type="project" value="TreeGrafter"/>
</dbReference>
<dbReference type="Gramene" id="KVI06594">
    <property type="protein sequence ID" value="KVI06594"/>
    <property type="gene ID" value="Ccrd_015055"/>
</dbReference>
<name>A0A103YCK0_CYNCS</name>
<dbReference type="Pfam" id="PF09763">
    <property type="entry name" value="Sec3_CC"/>
    <property type="match status" value="1"/>
</dbReference>
<dbReference type="GO" id="GO:0006887">
    <property type="term" value="P:exocytosis"/>
    <property type="evidence" value="ECO:0007669"/>
    <property type="project" value="InterPro"/>
</dbReference>
<dbReference type="Proteomes" id="UP000243975">
    <property type="component" value="Unassembled WGS sequence"/>
</dbReference>
<organism evidence="3 4">
    <name type="scientific">Cynara cardunculus var. scolymus</name>
    <name type="common">Globe artichoke</name>
    <name type="synonym">Cynara scolymus</name>
    <dbReference type="NCBI Taxonomy" id="59895"/>
    <lineage>
        <taxon>Eukaryota</taxon>
        <taxon>Viridiplantae</taxon>
        <taxon>Streptophyta</taxon>
        <taxon>Embryophyta</taxon>
        <taxon>Tracheophyta</taxon>
        <taxon>Spermatophyta</taxon>
        <taxon>Magnoliopsida</taxon>
        <taxon>eudicotyledons</taxon>
        <taxon>Gunneridae</taxon>
        <taxon>Pentapetalae</taxon>
        <taxon>asterids</taxon>
        <taxon>campanulids</taxon>
        <taxon>Asterales</taxon>
        <taxon>Asteraceae</taxon>
        <taxon>Carduoideae</taxon>
        <taxon>Cardueae</taxon>
        <taxon>Carduinae</taxon>
        <taxon>Cynara</taxon>
    </lineage>
</organism>
<sequence length="678" mass="76029">KAKGEQTKAFLRVLKYTNGGVLEPAKIYKLRRLAKMEVVTSDHSGCTFMLGFDNIRNQRVAPIQWTMRNLDERNRLLVCILNICKDAMGHLPKVVGIDIVELALWAKEHTSAVSKLDNDEDGGTDVGSEGDSMVTMENDLVSQAEEEDMEALLGTYVMGIGEAEVFSERLKRELHALEAANVHAILESEHLVDEVLRGLESATTYVEDMDEWLAIINVKLRHMREDIEAIEARNNKLEMQSINNKALSVELDTLLDRLHIPPEIIGLTAVSFDEASMRQNIKLCDRLRDALRGLDASTLGPDYAKIRAVCALPIVLSPVLLHFLCYNVSFDVESSNALCIPVTVNLTISDVLGSKYLNHYHYKDIVMVDTLSCQIHHRHSIFISILHSVLLSGEVFNFYVLLLEILFTGVKEKTAELNIIKLTFVRRACEFLRDYFVSLVDSMMNDKSYFSQRGQLKKPDHANLRSKCWIYARLLQHMKAREFSNELRAGTKAPKVPSVWFEGSTGPNQNVNNIDTSMVSGAYSKMLAVFIPLLVDESSFLSHFMRFKISTPDPPSHDDDASDDDLGMMEINENDVNQGTLEMGPLNESLRDLLEGIQEDFYAIVDWAHKIDPLLCISMHGTTEQYISDQKVDAAGYVGLLLDALEDRITTLFIRDRGCVLGVGSGTMLDVTSSGTCL</sequence>
<keyword evidence="4" id="KW-1185">Reference proteome</keyword>
<dbReference type="SMART" id="SM01313">
    <property type="entry name" value="Sec3-PIP2_bind"/>
    <property type="match status" value="1"/>
</dbReference>
<dbReference type="AlphaFoldDB" id="A0A103YCK0"/>
<dbReference type="GO" id="GO:0006893">
    <property type="term" value="P:Golgi to plasma membrane transport"/>
    <property type="evidence" value="ECO:0007669"/>
    <property type="project" value="TreeGrafter"/>
</dbReference>
<feature type="non-terminal residue" evidence="3">
    <location>
        <position position="1"/>
    </location>
</feature>
<dbReference type="STRING" id="59895.A0A103YCK0"/>
<dbReference type="InterPro" id="IPR028258">
    <property type="entry name" value="Sec3-PIP2_bind"/>
</dbReference>
<feature type="coiled-coil region" evidence="1">
    <location>
        <begin position="213"/>
        <end position="240"/>
    </location>
</feature>
<dbReference type="PANTHER" id="PTHR16092">
    <property type="entry name" value="SEC3/SYNTAXIN-RELATED"/>
    <property type="match status" value="1"/>
</dbReference>
<comment type="caution">
    <text evidence="3">The sequence shown here is derived from an EMBL/GenBank/DDBJ whole genome shotgun (WGS) entry which is preliminary data.</text>
</comment>
<gene>
    <name evidence="3" type="ORF">Ccrd_015055</name>
</gene>
<dbReference type="OMA" id="RVAPIQW"/>
<protein>
    <submittedName>
        <fullName evidence="3">Exocyst complex, component Exoc1</fullName>
    </submittedName>
</protein>
<reference evidence="3 4" key="1">
    <citation type="journal article" date="2016" name="Sci. Rep.">
        <title>The genome sequence of the outbreeding globe artichoke constructed de novo incorporating a phase-aware low-pass sequencing strategy of F1 progeny.</title>
        <authorList>
            <person name="Scaglione D."/>
            <person name="Reyes-Chin-Wo S."/>
            <person name="Acquadro A."/>
            <person name="Froenicke L."/>
            <person name="Portis E."/>
            <person name="Beitel C."/>
            <person name="Tirone M."/>
            <person name="Mauro R."/>
            <person name="Lo Monaco A."/>
            <person name="Mauromicale G."/>
            <person name="Faccioli P."/>
            <person name="Cattivelli L."/>
            <person name="Rieseberg L."/>
            <person name="Michelmore R."/>
            <person name="Lanteri S."/>
        </authorList>
    </citation>
    <scope>NUCLEOTIDE SEQUENCE [LARGE SCALE GENOMIC DNA]</scope>
    <source>
        <strain evidence="3">2C</strain>
    </source>
</reference>
<dbReference type="GO" id="GO:0005886">
    <property type="term" value="C:plasma membrane"/>
    <property type="evidence" value="ECO:0007669"/>
    <property type="project" value="TreeGrafter"/>
</dbReference>
<evidence type="ECO:0000313" key="3">
    <source>
        <dbReference type="EMBL" id="KVI06594.1"/>
    </source>
</evidence>
<dbReference type="PANTHER" id="PTHR16092:SF32">
    <property type="entry name" value="EXOCYST COMPLEX COMPONENT SEC3"/>
    <property type="match status" value="1"/>
</dbReference>
<evidence type="ECO:0000259" key="2">
    <source>
        <dbReference type="SMART" id="SM01313"/>
    </source>
</evidence>
<dbReference type="EMBL" id="LEKV01001789">
    <property type="protein sequence ID" value="KVI06594.1"/>
    <property type="molecule type" value="Genomic_DNA"/>
</dbReference>
<evidence type="ECO:0000256" key="1">
    <source>
        <dbReference type="SAM" id="Coils"/>
    </source>
</evidence>